<feature type="compositionally biased region" description="Acidic residues" evidence="2">
    <location>
        <begin position="175"/>
        <end position="202"/>
    </location>
</feature>
<protein>
    <recommendedName>
        <fullName evidence="5">Zinc ribbon domain-containing protein</fullName>
    </recommendedName>
</protein>
<feature type="coiled-coil region" evidence="1">
    <location>
        <begin position="17"/>
        <end position="92"/>
    </location>
</feature>
<evidence type="ECO:0008006" key="5">
    <source>
        <dbReference type="Google" id="ProtNLM"/>
    </source>
</evidence>
<dbReference type="EMBL" id="CP040396">
    <property type="protein sequence ID" value="QCT01248.1"/>
    <property type="molecule type" value="Genomic_DNA"/>
</dbReference>
<evidence type="ECO:0000313" key="4">
    <source>
        <dbReference type="Proteomes" id="UP000300879"/>
    </source>
</evidence>
<accession>A0A4P8XGA7</accession>
<dbReference type="Proteomes" id="UP000300879">
    <property type="component" value="Chromosome"/>
</dbReference>
<dbReference type="OrthoDB" id="2066200at2"/>
<feature type="region of interest" description="Disordered" evidence="2">
    <location>
        <begin position="115"/>
        <end position="225"/>
    </location>
</feature>
<feature type="compositionally biased region" description="Basic and acidic residues" evidence="2">
    <location>
        <begin position="142"/>
        <end position="171"/>
    </location>
</feature>
<evidence type="ECO:0000313" key="3">
    <source>
        <dbReference type="EMBL" id="QCT01248.1"/>
    </source>
</evidence>
<keyword evidence="4" id="KW-1185">Reference proteome</keyword>
<keyword evidence="1" id="KW-0175">Coiled coil</keyword>
<dbReference type="RefSeq" id="WP_138224332.1">
    <property type="nucleotide sequence ID" value="NZ_CP040396.1"/>
</dbReference>
<dbReference type="KEGG" id="palo:E6C60_0525"/>
<proteinExistence type="predicted"/>
<feature type="compositionally biased region" description="Basic and acidic residues" evidence="2">
    <location>
        <begin position="203"/>
        <end position="225"/>
    </location>
</feature>
<sequence>MNILQRLKDGANKATEKAQHVVEINKLNSRISEIEQQKNSYYTEMGKVFYEGYRSQDMSLAEKEMVSLAKACDELEEQIYSLRGRIAVMKNERLCQCGRTVPLDVNFCPYCGSKQEGRKPSYEVRRTERTQDSVYEDAAEESLYREETAAAERNPDEGYKYRAGKDEKEQAQDQNLEEDDEYSFGTEYEDYGPDEDSYEPEEEHVRRQQEEKGRERRHLEELERERERQLELDRRIRFWQENNQSRDAAAAEGLDRDTVKCQICSGDLTKGSKWCPRCGAEQI</sequence>
<gene>
    <name evidence="3" type="ORF">E6C60_0525</name>
</gene>
<evidence type="ECO:0000256" key="2">
    <source>
        <dbReference type="SAM" id="MobiDB-lite"/>
    </source>
</evidence>
<evidence type="ECO:0000256" key="1">
    <source>
        <dbReference type="SAM" id="Coils"/>
    </source>
</evidence>
<feature type="compositionally biased region" description="Basic and acidic residues" evidence="2">
    <location>
        <begin position="115"/>
        <end position="131"/>
    </location>
</feature>
<reference evidence="3 4" key="1">
    <citation type="submission" date="2019-05" db="EMBL/GenBank/DDBJ databases">
        <authorList>
            <person name="Chen C."/>
        </authorList>
    </citation>
    <scope>NUCLEOTIDE SEQUENCE [LARGE SCALE GENOMIC DNA]</scope>
    <source>
        <strain evidence="3 4">HB172198</strain>
    </source>
</reference>
<name>A0A4P8XGA7_9BACL</name>
<dbReference type="AlphaFoldDB" id="A0A4P8XGA7"/>
<organism evidence="3 4">
    <name type="scientific">Paenibacillus algicola</name>
    <dbReference type="NCBI Taxonomy" id="2565926"/>
    <lineage>
        <taxon>Bacteria</taxon>
        <taxon>Bacillati</taxon>
        <taxon>Bacillota</taxon>
        <taxon>Bacilli</taxon>
        <taxon>Bacillales</taxon>
        <taxon>Paenibacillaceae</taxon>
        <taxon>Paenibacillus</taxon>
    </lineage>
</organism>